<dbReference type="EMBL" id="UGHD01000004">
    <property type="protein sequence ID" value="STO98951.1"/>
    <property type="molecule type" value="Genomic_DNA"/>
</dbReference>
<protein>
    <submittedName>
        <fullName evidence="1">Uncharacterized protein</fullName>
    </submittedName>
</protein>
<name>A0A377J8H8_GRIHO</name>
<sequence>MATGAVLSSFVILALFVFQPLPQSWGAMLRNAMGDAPPLKKHQGRAAEWGRCSGNLVPESDTVASEEVLVPITRRIILVAGSRHNVSA</sequence>
<dbReference type="Proteomes" id="UP000254512">
    <property type="component" value="Unassembled WGS sequence"/>
</dbReference>
<evidence type="ECO:0000313" key="2">
    <source>
        <dbReference type="Proteomes" id="UP000254512"/>
    </source>
</evidence>
<reference evidence="1 2" key="1">
    <citation type="submission" date="2018-06" db="EMBL/GenBank/DDBJ databases">
        <authorList>
            <consortium name="Pathogen Informatics"/>
            <person name="Doyle S."/>
        </authorList>
    </citation>
    <scope>NUCLEOTIDE SEQUENCE [LARGE SCALE GENOMIC DNA]</scope>
    <source>
        <strain evidence="1 2">NCTC11645</strain>
    </source>
</reference>
<accession>A0A377J8H8</accession>
<evidence type="ECO:0000313" key="1">
    <source>
        <dbReference type="EMBL" id="STO98951.1"/>
    </source>
</evidence>
<organism evidence="1 2">
    <name type="scientific">Grimontia hollisae</name>
    <name type="common">Vibrio hollisae</name>
    <dbReference type="NCBI Taxonomy" id="673"/>
    <lineage>
        <taxon>Bacteria</taxon>
        <taxon>Pseudomonadati</taxon>
        <taxon>Pseudomonadota</taxon>
        <taxon>Gammaproteobacteria</taxon>
        <taxon>Vibrionales</taxon>
        <taxon>Vibrionaceae</taxon>
        <taxon>Grimontia</taxon>
    </lineage>
</organism>
<dbReference type="AlphaFoldDB" id="A0A377J8H8"/>
<proteinExistence type="predicted"/>
<gene>
    <name evidence="1" type="ORF">NCTC11645_03748</name>
</gene>
<dbReference type="RefSeq" id="WP_115660395.1">
    <property type="nucleotide sequence ID" value="NZ_UGHD01000004.1"/>
</dbReference>